<sequence length="425" mass="47154">MDGFFKENGAILWPSGSPYPVLNPWSFHHLTNVVWVDQPVGTGYSQGNVTAQDEGDIARQFLGFWKNFIDTFEMEGYKVYITGESYAGMYCPYIAHEMIKANDSKYFDVDGMMIYDPSIGSGILTEMSTKYFHDSWKHAIPLNDTAAAALEEMADKCNYTTYLDEYLTYPPSKAQPDVDTLPAASDEECDAQNFLINAALEINPGFNLYQITQLPPVPWDVEGFPYSDFYTYPNTSIYFDRPDVKKALHVSENVKWEICSTGSVFVGGDSSLPSALHEIPAVIESTNNVQIHHGVLDFVLTVNATLLTIQNMTWNGAMGLSEMPREPLFVPYHENSFVPTSAGAGVLGSWVEQRGLTVGIVTLTGHMIPEWVPGIAFRQIEVLLRRVENLASTKPFPQSPKSPQPKASGLGRGTAGTNWGRVLKT</sequence>
<dbReference type="Pfam" id="PF00450">
    <property type="entry name" value="Peptidase_S10"/>
    <property type="match status" value="1"/>
</dbReference>
<dbReference type="PROSITE" id="PS00131">
    <property type="entry name" value="CARBOXYPEPT_SER_SER"/>
    <property type="match status" value="1"/>
</dbReference>
<dbReference type="PANTHER" id="PTHR11802">
    <property type="entry name" value="SERINE PROTEASE FAMILY S10 SERINE CARBOXYPEPTIDASE"/>
    <property type="match status" value="1"/>
</dbReference>
<dbReference type="InterPro" id="IPR029058">
    <property type="entry name" value="AB_hydrolase_fold"/>
</dbReference>
<dbReference type="OrthoDB" id="443318at2759"/>
<evidence type="ECO:0000256" key="1">
    <source>
        <dbReference type="ARBA" id="ARBA00009431"/>
    </source>
</evidence>
<dbReference type="GO" id="GO:0004185">
    <property type="term" value="F:serine-type carboxypeptidase activity"/>
    <property type="evidence" value="ECO:0007669"/>
    <property type="project" value="UniProtKB-UniRule"/>
</dbReference>
<keyword evidence="3 6" id="KW-0645">Protease</keyword>
<dbReference type="Proteomes" id="UP000749293">
    <property type="component" value="Unassembled WGS sequence"/>
</dbReference>
<dbReference type="Gene3D" id="3.40.50.1820">
    <property type="entry name" value="alpha/beta hydrolase"/>
    <property type="match status" value="1"/>
</dbReference>
<comment type="caution">
    <text evidence="8">The sequence shown here is derived from an EMBL/GenBank/DDBJ whole genome shotgun (WGS) entry which is preliminary data.</text>
</comment>
<comment type="similarity">
    <text evidence="1 6">Belongs to the peptidase S10 family.</text>
</comment>
<dbReference type="PRINTS" id="PR00724">
    <property type="entry name" value="CRBOXYPTASEC"/>
</dbReference>
<proteinExistence type="inferred from homology"/>
<dbReference type="EC" id="3.4.16.-" evidence="6"/>
<evidence type="ECO:0000256" key="3">
    <source>
        <dbReference type="ARBA" id="ARBA00022670"/>
    </source>
</evidence>
<reference evidence="8" key="1">
    <citation type="submission" date="2020-03" db="EMBL/GenBank/DDBJ databases">
        <title>Site-based positive gene gene selection in Geosmithia morbida across the United States reveals a broad range of putative effectors and factors for local host and environmental adapation.</title>
        <authorList>
            <person name="Onufrak A."/>
            <person name="Murdoch R.W."/>
            <person name="Gazis R."/>
            <person name="Huff M."/>
            <person name="Staton M."/>
            <person name="Klingeman W."/>
            <person name="Hadziabdic D."/>
        </authorList>
    </citation>
    <scope>NUCLEOTIDE SEQUENCE</scope>
    <source>
        <strain evidence="8">1262</strain>
    </source>
</reference>
<evidence type="ECO:0000313" key="8">
    <source>
        <dbReference type="EMBL" id="KAF4122239.1"/>
    </source>
</evidence>
<dbReference type="RefSeq" id="XP_035320891.1">
    <property type="nucleotide sequence ID" value="XM_035469797.1"/>
</dbReference>
<keyword evidence="4 6" id="KW-0378">Hydrolase</keyword>
<evidence type="ECO:0000256" key="7">
    <source>
        <dbReference type="SAM" id="MobiDB-lite"/>
    </source>
</evidence>
<dbReference type="GeneID" id="55974055"/>
<evidence type="ECO:0000313" key="9">
    <source>
        <dbReference type="Proteomes" id="UP000749293"/>
    </source>
</evidence>
<accession>A0A9P5D584</accession>
<evidence type="ECO:0000256" key="6">
    <source>
        <dbReference type="RuleBase" id="RU361156"/>
    </source>
</evidence>
<organism evidence="8 9">
    <name type="scientific">Geosmithia morbida</name>
    <dbReference type="NCBI Taxonomy" id="1094350"/>
    <lineage>
        <taxon>Eukaryota</taxon>
        <taxon>Fungi</taxon>
        <taxon>Dikarya</taxon>
        <taxon>Ascomycota</taxon>
        <taxon>Pezizomycotina</taxon>
        <taxon>Sordariomycetes</taxon>
        <taxon>Hypocreomycetidae</taxon>
        <taxon>Hypocreales</taxon>
        <taxon>Bionectriaceae</taxon>
        <taxon>Geosmithia</taxon>
    </lineage>
</organism>
<evidence type="ECO:0000256" key="2">
    <source>
        <dbReference type="ARBA" id="ARBA00022645"/>
    </source>
</evidence>
<dbReference type="PANTHER" id="PTHR11802:SF479">
    <property type="entry name" value="CARBOXYPEPTIDASE"/>
    <property type="match status" value="1"/>
</dbReference>
<keyword evidence="2 6" id="KW-0121">Carboxypeptidase</keyword>
<dbReference type="SUPFAM" id="SSF53474">
    <property type="entry name" value="alpha/beta-Hydrolases"/>
    <property type="match status" value="1"/>
</dbReference>
<keyword evidence="5" id="KW-0325">Glycoprotein</keyword>
<dbReference type="InterPro" id="IPR001563">
    <property type="entry name" value="Peptidase_S10"/>
</dbReference>
<evidence type="ECO:0000256" key="4">
    <source>
        <dbReference type="ARBA" id="ARBA00022801"/>
    </source>
</evidence>
<name>A0A9P5D584_9HYPO</name>
<dbReference type="EMBL" id="JAANYQ010000010">
    <property type="protein sequence ID" value="KAF4122239.1"/>
    <property type="molecule type" value="Genomic_DNA"/>
</dbReference>
<dbReference type="GO" id="GO:0006508">
    <property type="term" value="P:proteolysis"/>
    <property type="evidence" value="ECO:0007669"/>
    <property type="project" value="UniProtKB-KW"/>
</dbReference>
<feature type="region of interest" description="Disordered" evidence="7">
    <location>
        <begin position="393"/>
        <end position="425"/>
    </location>
</feature>
<protein>
    <recommendedName>
        <fullName evidence="6">Carboxypeptidase</fullName>
        <ecNumber evidence="6">3.4.16.-</ecNumber>
    </recommendedName>
</protein>
<keyword evidence="9" id="KW-1185">Reference proteome</keyword>
<dbReference type="AlphaFoldDB" id="A0A9P5D584"/>
<dbReference type="InterPro" id="IPR018202">
    <property type="entry name" value="Ser_caboxypep_ser_AS"/>
</dbReference>
<evidence type="ECO:0000256" key="5">
    <source>
        <dbReference type="ARBA" id="ARBA00023180"/>
    </source>
</evidence>
<gene>
    <name evidence="8" type="ORF">GMORB2_7832</name>
</gene>